<dbReference type="PROSITE" id="PS00195">
    <property type="entry name" value="GLUTAREDOXIN_1"/>
    <property type="match status" value="1"/>
</dbReference>
<evidence type="ECO:0000313" key="3">
    <source>
        <dbReference type="Proteomes" id="UP001172684"/>
    </source>
</evidence>
<dbReference type="Pfam" id="PF01323">
    <property type="entry name" value="DSBA"/>
    <property type="match status" value="1"/>
</dbReference>
<dbReference type="PANTHER" id="PTHR13887">
    <property type="entry name" value="GLUTATHIONE S-TRANSFERASE KAPPA"/>
    <property type="match status" value="1"/>
</dbReference>
<dbReference type="CDD" id="cd03024">
    <property type="entry name" value="DsbA_FrnE"/>
    <property type="match status" value="1"/>
</dbReference>
<feature type="domain" description="DSBA-like thioredoxin" evidence="1">
    <location>
        <begin position="4"/>
        <end position="193"/>
    </location>
</feature>
<dbReference type="PANTHER" id="PTHR13887:SF33">
    <property type="entry name" value="ISOMERASE"/>
    <property type="match status" value="1"/>
</dbReference>
<dbReference type="EMBL" id="JAPDRL010000052">
    <property type="protein sequence ID" value="KAJ9662098.1"/>
    <property type="molecule type" value="Genomic_DNA"/>
</dbReference>
<keyword evidence="3" id="KW-1185">Reference proteome</keyword>
<comment type="caution">
    <text evidence="2">The sequence shown here is derived from an EMBL/GenBank/DDBJ whole genome shotgun (WGS) entry which is preliminary data.</text>
</comment>
<dbReference type="Gene3D" id="3.40.30.10">
    <property type="entry name" value="Glutaredoxin"/>
    <property type="match status" value="1"/>
</dbReference>
<dbReference type="InterPro" id="IPR011767">
    <property type="entry name" value="GLR_AS"/>
</dbReference>
<dbReference type="Proteomes" id="UP001172684">
    <property type="component" value="Unassembled WGS sequence"/>
</dbReference>
<sequence length="204" mass="23158">MATTVDIYSDYVCPFCLLAEEILTAELKNRRDVEVRWHPFELRQYPTPTLRTEDEYLPRVWRSSVYPMAARLGVDIKLPNISPQPYTHTAFEGSFFAAEHDRANEYNVAVLRAFFQQERDIGNVDVLADVAAGVDLDKDEFRQALIDRKYRQAEKDAVQHAFELGITSVPTIFINGRMLCSGVPNRDTLRRALDSAASSRAVGS</sequence>
<proteinExistence type="predicted"/>
<reference evidence="2" key="1">
    <citation type="submission" date="2022-10" db="EMBL/GenBank/DDBJ databases">
        <title>Culturing micro-colonial fungi from biological soil crusts in the Mojave desert and describing Neophaeococcomyces mojavensis, and introducing the new genera and species Taxawa tesnikishii.</title>
        <authorList>
            <person name="Kurbessoian T."/>
            <person name="Stajich J.E."/>
        </authorList>
    </citation>
    <scope>NUCLEOTIDE SEQUENCE</scope>
    <source>
        <strain evidence="2">TK_1</strain>
    </source>
</reference>
<evidence type="ECO:0000313" key="2">
    <source>
        <dbReference type="EMBL" id="KAJ9662098.1"/>
    </source>
</evidence>
<dbReference type="InterPro" id="IPR001853">
    <property type="entry name" value="DSBA-like_thioredoxin_dom"/>
</dbReference>
<dbReference type="SUPFAM" id="SSF52833">
    <property type="entry name" value="Thioredoxin-like"/>
    <property type="match status" value="1"/>
</dbReference>
<dbReference type="InterPro" id="IPR036249">
    <property type="entry name" value="Thioredoxin-like_sf"/>
</dbReference>
<accession>A0ABQ9NU52</accession>
<gene>
    <name evidence="2" type="ORF">H2201_006206</name>
</gene>
<organism evidence="2 3">
    <name type="scientific">Coniosporium apollinis</name>
    <dbReference type="NCBI Taxonomy" id="61459"/>
    <lineage>
        <taxon>Eukaryota</taxon>
        <taxon>Fungi</taxon>
        <taxon>Dikarya</taxon>
        <taxon>Ascomycota</taxon>
        <taxon>Pezizomycotina</taxon>
        <taxon>Dothideomycetes</taxon>
        <taxon>Dothideomycetes incertae sedis</taxon>
        <taxon>Coniosporium</taxon>
    </lineage>
</organism>
<name>A0ABQ9NU52_9PEZI</name>
<evidence type="ECO:0000259" key="1">
    <source>
        <dbReference type="Pfam" id="PF01323"/>
    </source>
</evidence>
<protein>
    <recommendedName>
        <fullName evidence="1">DSBA-like thioredoxin domain-containing protein</fullName>
    </recommendedName>
</protein>